<gene>
    <name evidence="2" type="ORF">WJ33_37710</name>
</gene>
<organism evidence="2 3">
    <name type="scientific">Burkholderia ubonensis</name>
    <dbReference type="NCBI Taxonomy" id="101571"/>
    <lineage>
        <taxon>Bacteria</taxon>
        <taxon>Pseudomonadati</taxon>
        <taxon>Pseudomonadota</taxon>
        <taxon>Betaproteobacteria</taxon>
        <taxon>Burkholderiales</taxon>
        <taxon>Burkholderiaceae</taxon>
        <taxon>Burkholderia</taxon>
        <taxon>Burkholderia cepacia complex</taxon>
    </lineage>
</organism>
<reference evidence="2 3" key="1">
    <citation type="submission" date="2015-11" db="EMBL/GenBank/DDBJ databases">
        <title>Expanding the genomic diversity of Burkholderia species for the development of highly accurate diagnostics.</title>
        <authorList>
            <person name="Sahl J."/>
            <person name="Keim P."/>
            <person name="Wagner D."/>
        </authorList>
    </citation>
    <scope>NUCLEOTIDE SEQUENCE [LARGE SCALE GENOMIC DNA]</scope>
    <source>
        <strain evidence="2 3">MSMB2036</strain>
    </source>
</reference>
<name>A0A118HLP1_9BURK</name>
<evidence type="ECO:0000256" key="1">
    <source>
        <dbReference type="SAM" id="Phobius"/>
    </source>
</evidence>
<evidence type="ECO:0000313" key="2">
    <source>
        <dbReference type="EMBL" id="KVG56556.1"/>
    </source>
</evidence>
<dbReference type="AlphaFoldDB" id="A0A118HLP1"/>
<dbReference type="EMBL" id="LOXM01000255">
    <property type="protein sequence ID" value="KVG56556.1"/>
    <property type="molecule type" value="Genomic_DNA"/>
</dbReference>
<keyword evidence="1" id="KW-0472">Membrane</keyword>
<protein>
    <submittedName>
        <fullName evidence="2">Uncharacterized protein</fullName>
    </submittedName>
</protein>
<proteinExistence type="predicted"/>
<evidence type="ECO:0000313" key="3">
    <source>
        <dbReference type="Proteomes" id="UP000064029"/>
    </source>
</evidence>
<feature type="transmembrane region" description="Helical" evidence="1">
    <location>
        <begin position="63"/>
        <end position="87"/>
    </location>
</feature>
<keyword evidence="1" id="KW-1133">Transmembrane helix</keyword>
<dbReference type="RefSeq" id="WP_059758446.1">
    <property type="nucleotide sequence ID" value="NZ_CP013414.1"/>
</dbReference>
<comment type="caution">
    <text evidence="2">The sequence shown here is derived from an EMBL/GenBank/DDBJ whole genome shotgun (WGS) entry which is preliminary data.</text>
</comment>
<sequence length="89" mass="8829">MSGDISVVITQEQISALAEQIKQSVTTAQLAESTAKSEFCKIWPEASAGLTALKTVLELVPGVSALAGAAIAIVLAAGNAASGAVCAKS</sequence>
<dbReference type="OrthoDB" id="9977439at2"/>
<dbReference type="Proteomes" id="UP000064029">
    <property type="component" value="Unassembled WGS sequence"/>
</dbReference>
<accession>A0A118HLP1</accession>
<keyword evidence="1" id="KW-0812">Transmembrane</keyword>